<feature type="domain" description="BD-FAE-like" evidence="3">
    <location>
        <begin position="94"/>
        <end position="286"/>
    </location>
</feature>
<dbReference type="SUPFAM" id="SSF53474">
    <property type="entry name" value="alpha/beta-Hydrolases"/>
    <property type="match status" value="1"/>
</dbReference>
<proteinExistence type="predicted"/>
<gene>
    <name evidence="4" type="ORF">UFOPK3376_02098</name>
</gene>
<evidence type="ECO:0000256" key="1">
    <source>
        <dbReference type="ARBA" id="ARBA00022801"/>
    </source>
</evidence>
<feature type="region of interest" description="Disordered" evidence="2">
    <location>
        <begin position="39"/>
        <end position="65"/>
    </location>
</feature>
<dbReference type="InterPro" id="IPR049492">
    <property type="entry name" value="BD-FAE-like_dom"/>
</dbReference>
<dbReference type="PANTHER" id="PTHR48081">
    <property type="entry name" value="AB HYDROLASE SUPERFAMILY PROTEIN C4A8.06C"/>
    <property type="match status" value="1"/>
</dbReference>
<evidence type="ECO:0000256" key="2">
    <source>
        <dbReference type="SAM" id="MobiDB-lite"/>
    </source>
</evidence>
<protein>
    <submittedName>
        <fullName evidence="4">Unannotated protein</fullName>
    </submittedName>
</protein>
<reference evidence="4" key="1">
    <citation type="submission" date="2020-05" db="EMBL/GenBank/DDBJ databases">
        <authorList>
            <person name="Chiriac C."/>
            <person name="Salcher M."/>
            <person name="Ghai R."/>
            <person name="Kavagutti S V."/>
        </authorList>
    </citation>
    <scope>NUCLEOTIDE SEQUENCE</scope>
</reference>
<evidence type="ECO:0000313" key="4">
    <source>
        <dbReference type="EMBL" id="CAB4885340.1"/>
    </source>
</evidence>
<dbReference type="GO" id="GO:0016787">
    <property type="term" value="F:hydrolase activity"/>
    <property type="evidence" value="ECO:0007669"/>
    <property type="project" value="UniProtKB-KW"/>
</dbReference>
<dbReference type="InterPro" id="IPR050300">
    <property type="entry name" value="GDXG_lipolytic_enzyme"/>
</dbReference>
<organism evidence="4">
    <name type="scientific">freshwater metagenome</name>
    <dbReference type="NCBI Taxonomy" id="449393"/>
    <lineage>
        <taxon>unclassified sequences</taxon>
        <taxon>metagenomes</taxon>
        <taxon>ecological metagenomes</taxon>
    </lineage>
</organism>
<name>A0A6J7EW78_9ZZZZ</name>
<sequence length="361" mass="36503">MTLRRQSIRLGRRQFMLAIGSVTSMGAALLASCGSDSAAGTAAETTSGPDESAPDLSAATPADTVAEPGAVTVTSDLAYGANTTIGGAQQILTMDVYTPPDRGDNSLALLVLLPGGAFQPMTDKANLAGFAAALARQGLVVACINYRTFDGSGGITNPIIKTLLIQGMQDARAAVRFLSLDAGAGNRFDIDPTQIFLGGHSAGAMVSGHAVYLDDASKADPEFQAIIAAEGGLDGTSGNSDGNSGGSVAVAGWIDLAGSLLDKRYITPGSPPMLGVYGTADNIMPFGDAAFAVADLGTGRDIIAPVPVSGTRSLYDQAIAQGLTGSALYAISGGDHFVPAAAANAECLTRIAAFIRSARRS</sequence>
<keyword evidence="1" id="KW-0378">Hydrolase</keyword>
<feature type="compositionally biased region" description="Low complexity" evidence="2">
    <location>
        <begin position="39"/>
        <end position="48"/>
    </location>
</feature>
<dbReference type="AlphaFoldDB" id="A0A6J7EW78"/>
<dbReference type="PROSITE" id="PS51257">
    <property type="entry name" value="PROKAR_LIPOPROTEIN"/>
    <property type="match status" value="1"/>
</dbReference>
<evidence type="ECO:0000259" key="3">
    <source>
        <dbReference type="Pfam" id="PF20434"/>
    </source>
</evidence>
<dbReference type="InterPro" id="IPR029058">
    <property type="entry name" value="AB_hydrolase_fold"/>
</dbReference>
<dbReference type="Pfam" id="PF20434">
    <property type="entry name" value="BD-FAE"/>
    <property type="match status" value="1"/>
</dbReference>
<accession>A0A6J7EW78</accession>
<dbReference type="Gene3D" id="3.40.50.1820">
    <property type="entry name" value="alpha/beta hydrolase"/>
    <property type="match status" value="1"/>
</dbReference>
<dbReference type="EMBL" id="CAFBLP010000058">
    <property type="protein sequence ID" value="CAB4885340.1"/>
    <property type="molecule type" value="Genomic_DNA"/>
</dbReference>